<name>W6QMC9_PENRF</name>
<proteinExistence type="predicted"/>
<evidence type="ECO:0000313" key="1">
    <source>
        <dbReference type="EMBL" id="CDM38018.1"/>
    </source>
</evidence>
<organism evidence="1 2">
    <name type="scientific">Penicillium roqueforti (strain FM164)</name>
    <dbReference type="NCBI Taxonomy" id="1365484"/>
    <lineage>
        <taxon>Eukaryota</taxon>
        <taxon>Fungi</taxon>
        <taxon>Dikarya</taxon>
        <taxon>Ascomycota</taxon>
        <taxon>Pezizomycotina</taxon>
        <taxon>Eurotiomycetes</taxon>
        <taxon>Eurotiomycetidae</taxon>
        <taxon>Eurotiales</taxon>
        <taxon>Aspergillaceae</taxon>
        <taxon>Penicillium</taxon>
    </lineage>
</organism>
<evidence type="ECO:0000313" key="2">
    <source>
        <dbReference type="Proteomes" id="UP000030686"/>
    </source>
</evidence>
<dbReference type="AlphaFoldDB" id="W6QMC9"/>
<reference evidence="1" key="1">
    <citation type="journal article" date="2014" name="Nat. Commun.">
        <title>Multiple recent horizontal transfers of a large genomic region in cheese making fungi.</title>
        <authorList>
            <person name="Cheeseman K."/>
            <person name="Ropars J."/>
            <person name="Renault P."/>
            <person name="Dupont J."/>
            <person name="Gouzy J."/>
            <person name="Branca A."/>
            <person name="Abraham A.L."/>
            <person name="Ceppi M."/>
            <person name="Conseiller E."/>
            <person name="Debuchy R."/>
            <person name="Malagnac F."/>
            <person name="Goarin A."/>
            <person name="Silar P."/>
            <person name="Lacoste S."/>
            <person name="Sallet E."/>
            <person name="Bensimon A."/>
            <person name="Giraud T."/>
            <person name="Brygoo Y."/>
        </authorList>
    </citation>
    <scope>NUCLEOTIDE SEQUENCE [LARGE SCALE GENOMIC DNA]</scope>
    <source>
        <strain evidence="1">FM164</strain>
    </source>
</reference>
<keyword evidence="2" id="KW-1185">Reference proteome</keyword>
<sequence>MVKIDMVLVPCLSNVNHCERNCPGMQARVLRIGQLGGDMVSAQWNEAEAVALTFRSALTTGALQELNERLS</sequence>
<dbReference type="STRING" id="1365484.W6QMC9"/>
<dbReference type="Proteomes" id="UP000030686">
    <property type="component" value="Unassembled WGS sequence"/>
</dbReference>
<accession>W6QMC9</accession>
<dbReference type="EMBL" id="HG792022">
    <property type="protein sequence ID" value="CDM38018.1"/>
    <property type="molecule type" value="Genomic_DNA"/>
</dbReference>
<gene>
    <name evidence="1" type="ORF">PROQFM164_S08g000069</name>
</gene>
<dbReference type="OrthoDB" id="429813at2759"/>
<protein>
    <submittedName>
        <fullName evidence="1">Uncharacterized protein</fullName>
    </submittedName>
</protein>